<dbReference type="OrthoDB" id="678664at2759"/>
<reference evidence="3" key="1">
    <citation type="submission" date="2021-01" db="EMBL/GenBank/DDBJ databases">
        <authorList>
            <person name="Lovell J.T."/>
            <person name="Bentley N."/>
            <person name="Bhattarai G."/>
            <person name="Jenkins J.W."/>
            <person name="Sreedasyam A."/>
            <person name="Alarcon Y."/>
            <person name="Bock C."/>
            <person name="Boston L."/>
            <person name="Carlson J."/>
            <person name="Cervantes K."/>
            <person name="Clermont K."/>
            <person name="Krom N."/>
            <person name="Kubenka K."/>
            <person name="Mamidi S."/>
            <person name="Mattison C."/>
            <person name="Monteros M."/>
            <person name="Pisani C."/>
            <person name="Plott C."/>
            <person name="Rajasekar S."/>
            <person name="Rhein H.S."/>
            <person name="Rohla C."/>
            <person name="Song M."/>
            <person name="Hilaire R.S."/>
            <person name="Shu S."/>
            <person name="Wells L."/>
            <person name="Wang X."/>
            <person name="Webber J."/>
            <person name="Heerema R.J."/>
            <person name="Klein P."/>
            <person name="Conner P."/>
            <person name="Grauke L."/>
            <person name="Grimwood J."/>
            <person name="Schmutz J."/>
            <person name="Randall J.J."/>
        </authorList>
    </citation>
    <scope>NUCLEOTIDE SEQUENCE</scope>
    <source>
        <tissue evidence="3">Leaf</tissue>
    </source>
</reference>
<organism evidence="3 4">
    <name type="scientific">Carya illinoinensis</name>
    <name type="common">Pecan</name>
    <dbReference type="NCBI Taxonomy" id="32201"/>
    <lineage>
        <taxon>Eukaryota</taxon>
        <taxon>Viridiplantae</taxon>
        <taxon>Streptophyta</taxon>
        <taxon>Embryophyta</taxon>
        <taxon>Tracheophyta</taxon>
        <taxon>Spermatophyta</taxon>
        <taxon>Magnoliopsida</taxon>
        <taxon>eudicotyledons</taxon>
        <taxon>Gunneridae</taxon>
        <taxon>Pentapetalae</taxon>
        <taxon>rosids</taxon>
        <taxon>fabids</taxon>
        <taxon>Fagales</taxon>
        <taxon>Juglandaceae</taxon>
        <taxon>Carya</taxon>
    </lineage>
</organism>
<dbReference type="InterPro" id="IPR044509">
    <property type="entry name" value="RIC2/4"/>
</dbReference>
<evidence type="ECO:0000313" key="3">
    <source>
        <dbReference type="EMBL" id="KAG6703357.1"/>
    </source>
</evidence>
<protein>
    <recommendedName>
        <fullName evidence="2">CRIB domain-containing protein</fullName>
    </recommendedName>
</protein>
<dbReference type="PANTHER" id="PTHR46931:SF6">
    <property type="entry name" value="CRIB DOMAIN-CONTAINING PROTEIN RIC4"/>
    <property type="match status" value="1"/>
</dbReference>
<dbReference type="PROSITE" id="PS50108">
    <property type="entry name" value="CRIB"/>
    <property type="match status" value="1"/>
</dbReference>
<dbReference type="AlphaFoldDB" id="A0A922JF01"/>
<dbReference type="InterPro" id="IPR036936">
    <property type="entry name" value="CRIB_dom_sf"/>
</dbReference>
<proteinExistence type="predicted"/>
<evidence type="ECO:0000313" key="4">
    <source>
        <dbReference type="Proteomes" id="UP000811246"/>
    </source>
</evidence>
<dbReference type="Gene3D" id="3.90.810.10">
    <property type="entry name" value="CRIB domain"/>
    <property type="match status" value="1"/>
</dbReference>
<dbReference type="CDD" id="cd00132">
    <property type="entry name" value="CRIB"/>
    <property type="match status" value="1"/>
</dbReference>
<comment type="caution">
    <text evidence="3">The sequence shown here is derived from an EMBL/GenBank/DDBJ whole genome shotgun (WGS) entry which is preliminary data.</text>
</comment>
<dbReference type="EMBL" id="CM031831">
    <property type="protein sequence ID" value="KAG6703357.1"/>
    <property type="molecule type" value="Genomic_DNA"/>
</dbReference>
<gene>
    <name evidence="3" type="ORF">I3842_07G080700</name>
</gene>
<sequence length="170" mass="18737">MKDRMERFVVLPFSVGCISEASVAVSVQQRPRRSKPVTNPSAIRSKEEDDLESLSGESNSVGFLVNQKPNITTGFNKLFKGFKNFSQLFVYKEDLEELEMEMEIGCPTDVKHVTHIGWDGSDSAANPMMGWENLIPPEFLSLSSANSFKQFEFSGGAQTDASTLVNGSSS</sequence>
<dbReference type="Proteomes" id="UP000811246">
    <property type="component" value="Chromosome 7"/>
</dbReference>
<name>A0A922JF01_CARIL</name>
<feature type="domain" description="CRIB" evidence="2">
    <location>
        <begin position="104"/>
        <end position="117"/>
    </location>
</feature>
<feature type="region of interest" description="Disordered" evidence="1">
    <location>
        <begin position="28"/>
        <end position="54"/>
    </location>
</feature>
<dbReference type="InterPro" id="IPR000095">
    <property type="entry name" value="CRIB_dom"/>
</dbReference>
<accession>A0A922JF01</accession>
<dbReference type="SMART" id="SM00285">
    <property type="entry name" value="PBD"/>
    <property type="match status" value="1"/>
</dbReference>
<evidence type="ECO:0000259" key="2">
    <source>
        <dbReference type="PROSITE" id="PS50108"/>
    </source>
</evidence>
<evidence type="ECO:0000256" key="1">
    <source>
        <dbReference type="SAM" id="MobiDB-lite"/>
    </source>
</evidence>
<dbReference type="Pfam" id="PF00786">
    <property type="entry name" value="PBD"/>
    <property type="match status" value="1"/>
</dbReference>
<dbReference type="PANTHER" id="PTHR46931">
    <property type="entry name" value="CRIB DOMAIN-CONTAINING PROTEIN RIC2"/>
    <property type="match status" value="1"/>
</dbReference>